<dbReference type="PANTHER" id="PTHR47683">
    <property type="entry name" value="PSEUDOURIDINE SYNTHASE FAMILY PROTEIN-RELATED"/>
    <property type="match status" value="1"/>
</dbReference>
<dbReference type="GO" id="GO:0001522">
    <property type="term" value="P:pseudouridine synthesis"/>
    <property type="evidence" value="ECO:0007669"/>
    <property type="project" value="InterPro"/>
</dbReference>
<evidence type="ECO:0000256" key="2">
    <source>
        <dbReference type="ARBA" id="ARBA00023235"/>
    </source>
</evidence>
<evidence type="ECO:0000313" key="6">
    <source>
        <dbReference type="Proteomes" id="UP000321436"/>
    </source>
</evidence>
<name>A0A512RH69_9BACT</name>
<evidence type="ECO:0000313" key="5">
    <source>
        <dbReference type="EMBL" id="GEP95041.1"/>
    </source>
</evidence>
<comment type="caution">
    <text evidence="5">The sequence shown here is derived from an EMBL/GenBank/DDBJ whole genome shotgun (WGS) entry which is preliminary data.</text>
</comment>
<dbReference type="InterPro" id="IPR006145">
    <property type="entry name" value="PsdUridine_synth_RsuA/RluA"/>
</dbReference>
<feature type="domain" description="Pseudouridine synthase RsuA/RluA-like" evidence="4">
    <location>
        <begin position="21"/>
        <end position="172"/>
    </location>
</feature>
<dbReference type="InterPro" id="IPR020103">
    <property type="entry name" value="PsdUridine_synth_cat_dom_sf"/>
</dbReference>
<dbReference type="GO" id="GO:0140098">
    <property type="term" value="F:catalytic activity, acting on RNA"/>
    <property type="evidence" value="ECO:0007669"/>
    <property type="project" value="UniProtKB-ARBA"/>
</dbReference>
<dbReference type="Pfam" id="PF00849">
    <property type="entry name" value="PseudoU_synth_2"/>
    <property type="match status" value="1"/>
</dbReference>
<evidence type="ECO:0000256" key="1">
    <source>
        <dbReference type="ARBA" id="ARBA00008348"/>
    </source>
</evidence>
<organism evidence="5 6">
    <name type="scientific">Chitinophaga cymbidii</name>
    <dbReference type="NCBI Taxonomy" id="1096750"/>
    <lineage>
        <taxon>Bacteria</taxon>
        <taxon>Pseudomonadati</taxon>
        <taxon>Bacteroidota</taxon>
        <taxon>Chitinophagia</taxon>
        <taxon>Chitinophagales</taxon>
        <taxon>Chitinophagaceae</taxon>
        <taxon>Chitinophaga</taxon>
    </lineage>
</organism>
<dbReference type="AlphaFoldDB" id="A0A512RH69"/>
<dbReference type="Gene3D" id="3.30.70.1560">
    <property type="entry name" value="Alpha-L RNA-binding motif"/>
    <property type="match status" value="1"/>
</dbReference>
<keyword evidence="6" id="KW-1185">Reference proteome</keyword>
<evidence type="ECO:0000256" key="3">
    <source>
        <dbReference type="RuleBase" id="RU003887"/>
    </source>
</evidence>
<dbReference type="EMBL" id="BKAU01000001">
    <property type="protein sequence ID" value="GEP95041.1"/>
    <property type="molecule type" value="Genomic_DNA"/>
</dbReference>
<accession>A0A512RH69</accession>
<gene>
    <name evidence="5" type="ORF">CCY01nite_13010</name>
</gene>
<proteinExistence type="inferred from homology"/>
<dbReference type="NCBIfam" id="TIGR00093">
    <property type="entry name" value="pseudouridine synthase"/>
    <property type="match status" value="1"/>
</dbReference>
<dbReference type="InterPro" id="IPR000748">
    <property type="entry name" value="PsdUridine_synth_RsuA/RluB/E/F"/>
</dbReference>
<dbReference type="InterPro" id="IPR020094">
    <property type="entry name" value="TruA/RsuA/RluB/E/F_N"/>
</dbReference>
<sequence length="213" mass="24465">MDAAKLLIYRPLTKASILNLHYFIVYKPYEVLTRFGKEGDKAVLSDFFKVPRDVYPVGRLDYDSEGLLILTNDKSLNHRLLDPRHAHEREYWVQVDGAVTGAAIRQLNAGVTIRIDGKDHHVKALDAEIFEQDPVVPDRHPPIRFRKLIPAPWIRLVLKEGKNRQVRRMTAAVGFPTLRLIRYRIEGLDVSGMQPGDMATLSREELYTALQIR</sequence>
<dbReference type="GO" id="GO:0009982">
    <property type="term" value="F:pseudouridine synthase activity"/>
    <property type="evidence" value="ECO:0007669"/>
    <property type="project" value="InterPro"/>
</dbReference>
<reference evidence="5 6" key="1">
    <citation type="submission" date="2019-07" db="EMBL/GenBank/DDBJ databases">
        <title>Whole genome shotgun sequence of Chitinophaga cymbidii NBRC 109752.</title>
        <authorList>
            <person name="Hosoyama A."/>
            <person name="Uohara A."/>
            <person name="Ohji S."/>
            <person name="Ichikawa N."/>
        </authorList>
    </citation>
    <scope>NUCLEOTIDE SEQUENCE [LARGE SCALE GENOMIC DNA]</scope>
    <source>
        <strain evidence="5 6">NBRC 109752</strain>
    </source>
</reference>
<dbReference type="Proteomes" id="UP000321436">
    <property type="component" value="Unassembled WGS sequence"/>
</dbReference>
<dbReference type="InterPro" id="IPR042092">
    <property type="entry name" value="PsdUridine_s_RsuA/RluB/E/F_cat"/>
</dbReference>
<dbReference type="SUPFAM" id="SSF55120">
    <property type="entry name" value="Pseudouridine synthase"/>
    <property type="match status" value="1"/>
</dbReference>
<protein>
    <recommendedName>
        <fullName evidence="3">Pseudouridine synthase</fullName>
        <ecNumber evidence="3">5.4.99.-</ecNumber>
    </recommendedName>
</protein>
<evidence type="ECO:0000259" key="4">
    <source>
        <dbReference type="Pfam" id="PF00849"/>
    </source>
</evidence>
<dbReference type="GO" id="GO:0003723">
    <property type="term" value="F:RNA binding"/>
    <property type="evidence" value="ECO:0007669"/>
    <property type="project" value="InterPro"/>
</dbReference>
<keyword evidence="2 3" id="KW-0413">Isomerase</keyword>
<dbReference type="InterPro" id="IPR050343">
    <property type="entry name" value="RsuA_PseudoU_synthase"/>
</dbReference>
<dbReference type="EC" id="5.4.99.-" evidence="3"/>
<dbReference type="PANTHER" id="PTHR47683:SF2">
    <property type="entry name" value="RNA-BINDING S4 DOMAIN-CONTAINING PROTEIN"/>
    <property type="match status" value="1"/>
</dbReference>
<dbReference type="GO" id="GO:0006364">
    <property type="term" value="P:rRNA processing"/>
    <property type="evidence" value="ECO:0007669"/>
    <property type="project" value="UniProtKB-ARBA"/>
</dbReference>
<comment type="similarity">
    <text evidence="1 3">Belongs to the pseudouridine synthase RsuA family.</text>
</comment>
<dbReference type="InterPro" id="IPR018496">
    <property type="entry name" value="PsdUridine_synth_RsuA/RluB_CS"/>
</dbReference>
<dbReference type="Gene3D" id="3.30.70.580">
    <property type="entry name" value="Pseudouridine synthase I, catalytic domain, N-terminal subdomain"/>
    <property type="match status" value="1"/>
</dbReference>
<dbReference type="PROSITE" id="PS01149">
    <property type="entry name" value="PSI_RSU"/>
    <property type="match status" value="1"/>
</dbReference>